<accession>A0A5D6VGS5</accession>
<evidence type="ECO:0000256" key="5">
    <source>
        <dbReference type="ARBA" id="ARBA00022801"/>
    </source>
</evidence>
<evidence type="ECO:0000256" key="4">
    <source>
        <dbReference type="ARBA" id="ARBA00022723"/>
    </source>
</evidence>
<evidence type="ECO:0000256" key="1">
    <source>
        <dbReference type="ARBA" id="ARBA00001947"/>
    </source>
</evidence>
<dbReference type="InterPro" id="IPR016024">
    <property type="entry name" value="ARM-type_fold"/>
</dbReference>
<proteinExistence type="inferred from homology"/>
<dbReference type="GO" id="GO:0008270">
    <property type="term" value="F:zinc ion binding"/>
    <property type="evidence" value="ECO:0007669"/>
    <property type="project" value="InterPro"/>
</dbReference>
<comment type="similarity">
    <text evidence="2">Belongs to the peptidase M1 family.</text>
</comment>
<dbReference type="SUPFAM" id="SSF48371">
    <property type="entry name" value="ARM repeat"/>
    <property type="match status" value="1"/>
</dbReference>
<dbReference type="Pfam" id="PF09127">
    <property type="entry name" value="Leuk-A4-hydro_C"/>
    <property type="match status" value="1"/>
</dbReference>
<gene>
    <name evidence="9" type="ORF">FY528_02260</name>
</gene>
<dbReference type="InterPro" id="IPR038502">
    <property type="entry name" value="M1_LTA-4_hydro/amino_C_sf"/>
</dbReference>
<organism evidence="9 10">
    <name type="scientific">Hymenobacter lutimineralis</name>
    <dbReference type="NCBI Taxonomy" id="2606448"/>
    <lineage>
        <taxon>Bacteria</taxon>
        <taxon>Pseudomonadati</taxon>
        <taxon>Bacteroidota</taxon>
        <taxon>Cytophagia</taxon>
        <taxon>Cytophagales</taxon>
        <taxon>Hymenobacteraceae</taxon>
        <taxon>Hymenobacter</taxon>
    </lineage>
</organism>
<evidence type="ECO:0000256" key="2">
    <source>
        <dbReference type="ARBA" id="ARBA00010136"/>
    </source>
</evidence>
<evidence type="ECO:0000313" key="10">
    <source>
        <dbReference type="Proteomes" id="UP000322791"/>
    </source>
</evidence>
<dbReference type="GO" id="GO:0006508">
    <property type="term" value="P:proteolysis"/>
    <property type="evidence" value="ECO:0007669"/>
    <property type="project" value="UniProtKB-KW"/>
</dbReference>
<dbReference type="InterPro" id="IPR034015">
    <property type="entry name" value="M1_LTA4H"/>
</dbReference>
<dbReference type="EMBL" id="VTHL01000001">
    <property type="protein sequence ID" value="TYZ14570.1"/>
    <property type="molecule type" value="Genomic_DNA"/>
</dbReference>
<dbReference type="PANTHER" id="PTHR45726:SF3">
    <property type="entry name" value="LEUKOTRIENE A-4 HYDROLASE"/>
    <property type="match status" value="1"/>
</dbReference>
<dbReference type="InterPro" id="IPR015211">
    <property type="entry name" value="Peptidase_M1_C"/>
</dbReference>
<dbReference type="GO" id="GO:0008237">
    <property type="term" value="F:metallopeptidase activity"/>
    <property type="evidence" value="ECO:0007669"/>
    <property type="project" value="UniProtKB-KW"/>
</dbReference>
<feature type="domain" description="Peptidase M1 leukotriene A4 hydrolase/aminopeptidase C-terminal" evidence="8">
    <location>
        <begin position="106"/>
        <end position="244"/>
    </location>
</feature>
<dbReference type="SMART" id="SM01263">
    <property type="entry name" value="Leuk-A4-hydro_C"/>
    <property type="match status" value="1"/>
</dbReference>
<feature type="non-terminal residue" evidence="9">
    <location>
        <position position="1"/>
    </location>
</feature>
<dbReference type="Gene3D" id="1.10.390.10">
    <property type="entry name" value="Neutral Protease Domain 2"/>
    <property type="match status" value="1"/>
</dbReference>
<dbReference type="InterPro" id="IPR027268">
    <property type="entry name" value="Peptidase_M4/M1_CTD_sf"/>
</dbReference>
<comment type="caution">
    <text evidence="9">The sequence shown here is derived from an EMBL/GenBank/DDBJ whole genome shotgun (WGS) entry which is preliminary data.</text>
</comment>
<keyword evidence="4" id="KW-0479">Metal-binding</keyword>
<sequence length="248" mass="27353">VPPPVPGRPKVCGSTNFHSRSLNSWRRSMPLSYDHCPHSLVGRSRLDTFIKEYFTRHSFQAMDTESFVAYLRHELLDAEPGLEEKLNLQAWLNKPGIPAGAPPVHSTRFEAVEAARQAWLAGTPAADLSTAAWSSHEWVHFLQGLPALLSSVQLAELDAAFGFTHSGNNEILAAWFPHALAGNSPSVTEALEKFLTHVGRRKFLVPLYKALLAAPNGRHRAQAVYAQARPNYHSVARGTLDELVGPPR</sequence>
<protein>
    <submittedName>
        <fullName evidence="9">M1 family metallopeptidase</fullName>
    </submittedName>
</protein>
<evidence type="ECO:0000313" key="9">
    <source>
        <dbReference type="EMBL" id="TYZ14570.1"/>
    </source>
</evidence>
<keyword evidence="7" id="KW-0482">Metalloprotease</keyword>
<dbReference type="PANTHER" id="PTHR45726">
    <property type="entry name" value="LEUKOTRIENE A-4 HYDROLASE"/>
    <property type="match status" value="1"/>
</dbReference>
<evidence type="ECO:0000256" key="6">
    <source>
        <dbReference type="ARBA" id="ARBA00022833"/>
    </source>
</evidence>
<reference evidence="9 10" key="1">
    <citation type="submission" date="2019-08" db="EMBL/GenBank/DDBJ databases">
        <authorList>
            <person name="Seo M.-J."/>
        </authorList>
    </citation>
    <scope>NUCLEOTIDE SEQUENCE [LARGE SCALE GENOMIC DNA]</scope>
    <source>
        <strain evidence="9 10">KIGAM108</strain>
    </source>
</reference>
<keyword evidence="10" id="KW-1185">Reference proteome</keyword>
<keyword evidence="5" id="KW-0378">Hydrolase</keyword>
<keyword evidence="6" id="KW-0862">Zinc</keyword>
<evidence type="ECO:0000256" key="3">
    <source>
        <dbReference type="ARBA" id="ARBA00022670"/>
    </source>
</evidence>
<comment type="cofactor">
    <cofactor evidence="1">
        <name>Zn(2+)</name>
        <dbReference type="ChEBI" id="CHEBI:29105"/>
    </cofactor>
</comment>
<dbReference type="Gene3D" id="1.25.40.320">
    <property type="entry name" value="Peptidase M1, leukotriene A4 hydrolase/aminopeptidase C-terminal domain"/>
    <property type="match status" value="1"/>
</dbReference>
<evidence type="ECO:0000256" key="7">
    <source>
        <dbReference type="ARBA" id="ARBA00023049"/>
    </source>
</evidence>
<evidence type="ECO:0000259" key="8">
    <source>
        <dbReference type="SMART" id="SM01263"/>
    </source>
</evidence>
<keyword evidence="3" id="KW-0645">Protease</keyword>
<name>A0A5D6VGS5_9BACT</name>
<dbReference type="AlphaFoldDB" id="A0A5D6VGS5"/>
<dbReference type="Proteomes" id="UP000322791">
    <property type="component" value="Unassembled WGS sequence"/>
</dbReference>